<dbReference type="Proteomes" id="UP000316330">
    <property type="component" value="Unassembled WGS sequence"/>
</dbReference>
<dbReference type="OrthoDB" id="2433869at2"/>
<keyword evidence="1" id="KW-0812">Transmembrane</keyword>
<dbReference type="RefSeq" id="WP_144699368.1">
    <property type="nucleotide sequence ID" value="NZ_VNJJ01000003.1"/>
</dbReference>
<keyword evidence="3" id="KW-1185">Reference proteome</keyword>
<evidence type="ECO:0000256" key="1">
    <source>
        <dbReference type="SAM" id="Phobius"/>
    </source>
</evidence>
<protein>
    <submittedName>
        <fullName evidence="2">Uncharacterized protein</fullName>
    </submittedName>
</protein>
<evidence type="ECO:0000313" key="3">
    <source>
        <dbReference type="Proteomes" id="UP000316330"/>
    </source>
</evidence>
<reference evidence="2 3" key="1">
    <citation type="submission" date="2019-07" db="EMBL/GenBank/DDBJ databases">
        <authorList>
            <person name="Kim J."/>
        </authorList>
    </citation>
    <scope>NUCLEOTIDE SEQUENCE [LARGE SCALE GENOMIC DNA]</scope>
    <source>
        <strain evidence="2 3">G13</strain>
    </source>
</reference>
<keyword evidence="1" id="KW-1133">Transmembrane helix</keyword>
<feature type="transmembrane region" description="Helical" evidence="1">
    <location>
        <begin position="5"/>
        <end position="24"/>
    </location>
</feature>
<evidence type="ECO:0000313" key="2">
    <source>
        <dbReference type="EMBL" id="TVY01954.1"/>
    </source>
</evidence>
<dbReference type="EMBL" id="VNJJ01000003">
    <property type="protein sequence ID" value="TVY01954.1"/>
    <property type="molecule type" value="Genomic_DNA"/>
</dbReference>
<name>A0A559JPZ4_9BACL</name>
<gene>
    <name evidence="2" type="ORF">FPZ45_05780</name>
</gene>
<dbReference type="AlphaFoldDB" id="A0A559JPZ4"/>
<organism evidence="2 3">
    <name type="scientific">Cohnella terricola</name>
    <dbReference type="NCBI Taxonomy" id="1289167"/>
    <lineage>
        <taxon>Bacteria</taxon>
        <taxon>Bacillati</taxon>
        <taxon>Bacillota</taxon>
        <taxon>Bacilli</taxon>
        <taxon>Bacillales</taxon>
        <taxon>Paenibacillaceae</taxon>
        <taxon>Cohnella</taxon>
    </lineage>
</organism>
<accession>A0A559JPZ4</accession>
<keyword evidence="1" id="KW-0472">Membrane</keyword>
<comment type="caution">
    <text evidence="2">The sequence shown here is derived from an EMBL/GenBank/DDBJ whole genome shotgun (WGS) entry which is preliminary data.</text>
</comment>
<sequence length="407" mass="45815">MKRYLLSIVLGVFAVVAIAFYYMFGSSNGLPEYKLATIEGDPALGEKISLDGSYVGGIGSKSLTITAKGTKYGFEKSFYERNFNSSRYFTSRFEDMVALKKEHRNFMRAKGNVNSFYKDAEWLIYADIYVYRTEDSKNEWRLKLDLLEESTGKITHYEKVIENENGVWISVEDVQRIDNELHILGRQNDNFLDLVVNITDGEIVRTVKLESETKNGKDIEFKLYVLSNQIRSAPSEYAVLYTRKEKVLKRSNGGYTSEALSAELAAYSYRTGKLIPIPEIVENQNGILAPTNFILNGETLTYLVNKGVSLSVYEYDLVSGETMTLIEDLSAEQLGGELIGDIAMLAQNKIHLLARNNNGFRDGESMAVVVDATNGNVLYKGKVISEGPEATANERKKNLWVRGLYVQ</sequence>
<proteinExistence type="predicted"/>